<evidence type="ECO:0000256" key="2">
    <source>
        <dbReference type="ARBA" id="ARBA00023145"/>
    </source>
</evidence>
<evidence type="ECO:0000256" key="3">
    <source>
        <dbReference type="ARBA" id="ARBA00023157"/>
    </source>
</evidence>
<evidence type="ECO:0000313" key="7">
    <source>
        <dbReference type="Proteomes" id="UP000504632"/>
    </source>
</evidence>
<comment type="catalytic activity">
    <reaction evidence="4">
        <text>Preferential cleavage: Arg-|-Xaa, Lys-|-Xaa.</text>
        <dbReference type="EC" id="3.4.21.4"/>
    </reaction>
</comment>
<dbReference type="InterPro" id="IPR001314">
    <property type="entry name" value="Peptidase_S1A"/>
</dbReference>
<evidence type="ECO:0000313" key="8">
    <source>
        <dbReference type="RefSeq" id="XP_030640147.1"/>
    </source>
</evidence>
<dbReference type="PANTHER" id="PTHR24271:SF87">
    <property type="entry name" value="ARGININE ESTERASE-LIKE-RELATED"/>
    <property type="match status" value="1"/>
</dbReference>
<evidence type="ECO:0000256" key="4">
    <source>
        <dbReference type="ARBA" id="ARBA00036320"/>
    </source>
</evidence>
<dbReference type="GeneID" id="115820650"/>
<dbReference type="Proteomes" id="UP000504632">
    <property type="component" value="Chromosome 9"/>
</dbReference>
<organism evidence="7 8">
    <name type="scientific">Chanos chanos</name>
    <name type="common">Milkfish</name>
    <name type="synonym">Mugil chanos</name>
    <dbReference type="NCBI Taxonomy" id="29144"/>
    <lineage>
        <taxon>Eukaryota</taxon>
        <taxon>Metazoa</taxon>
        <taxon>Chordata</taxon>
        <taxon>Craniata</taxon>
        <taxon>Vertebrata</taxon>
        <taxon>Euteleostomi</taxon>
        <taxon>Actinopterygii</taxon>
        <taxon>Neopterygii</taxon>
        <taxon>Teleostei</taxon>
        <taxon>Ostariophysi</taxon>
        <taxon>Gonorynchiformes</taxon>
        <taxon>Chanidae</taxon>
        <taxon>Chanos</taxon>
    </lineage>
</organism>
<dbReference type="PRINTS" id="PR00722">
    <property type="entry name" value="CHYMOTRYPSIN"/>
</dbReference>
<dbReference type="EC" id="3.4.21.4" evidence="5"/>
<dbReference type="GO" id="GO:0006508">
    <property type="term" value="P:proteolysis"/>
    <property type="evidence" value="ECO:0007669"/>
    <property type="project" value="InterPro"/>
</dbReference>
<keyword evidence="2" id="KW-0865">Zymogen</keyword>
<accession>A0A6J2W853</accession>
<dbReference type="PROSITE" id="PS50240">
    <property type="entry name" value="TRYPSIN_DOM"/>
    <property type="match status" value="1"/>
</dbReference>
<keyword evidence="7" id="KW-1185">Reference proteome</keyword>
<dbReference type="AlphaFoldDB" id="A0A6J2W853"/>
<gene>
    <name evidence="8" type="primary">LOC115820650</name>
</gene>
<dbReference type="SMART" id="SM00020">
    <property type="entry name" value="Tryp_SPc"/>
    <property type="match status" value="1"/>
</dbReference>
<comment type="subcellular location">
    <subcellularLocation>
        <location evidence="1">Secreted</location>
        <location evidence="1">Extracellular space</location>
    </subcellularLocation>
</comment>
<dbReference type="FunFam" id="2.40.10.10:FF:000005">
    <property type="entry name" value="Serine protease 37"/>
    <property type="match status" value="1"/>
</dbReference>
<dbReference type="PANTHER" id="PTHR24271">
    <property type="entry name" value="KALLIKREIN-RELATED"/>
    <property type="match status" value="1"/>
</dbReference>
<dbReference type="RefSeq" id="XP_030640147.1">
    <property type="nucleotide sequence ID" value="XM_030784287.1"/>
</dbReference>
<dbReference type="InterPro" id="IPR043504">
    <property type="entry name" value="Peptidase_S1_PA_chymotrypsin"/>
</dbReference>
<evidence type="ECO:0000256" key="5">
    <source>
        <dbReference type="ARBA" id="ARBA00038868"/>
    </source>
</evidence>
<proteinExistence type="predicted"/>
<dbReference type="InterPro" id="IPR009003">
    <property type="entry name" value="Peptidase_S1_PA"/>
</dbReference>
<sequence length="170" mass="19075">MVSVQISKGHACGGFLVSESFVMTAAHCWQKLNLQVVLGAHDLSAKDKVGPVKVKTYYRHPHYDSKSLRNDIMLLELENKVQLSKRVQLIPLPKPDGDVKAGTVCSVAGWGFTRSYGRPSMRLQEANLTVFNEAECKRLWTQHDGEVLENVLNKAVPPSRNSMLWLLLNF</sequence>
<reference evidence="8" key="1">
    <citation type="submission" date="2025-08" db="UniProtKB">
        <authorList>
            <consortium name="RefSeq"/>
        </authorList>
    </citation>
    <scope>IDENTIFICATION</scope>
</reference>
<dbReference type="SUPFAM" id="SSF50494">
    <property type="entry name" value="Trypsin-like serine proteases"/>
    <property type="match status" value="1"/>
</dbReference>
<dbReference type="PROSITE" id="PS00134">
    <property type="entry name" value="TRYPSIN_HIS"/>
    <property type="match status" value="1"/>
</dbReference>
<dbReference type="CDD" id="cd00190">
    <property type="entry name" value="Tryp_SPc"/>
    <property type="match status" value="1"/>
</dbReference>
<dbReference type="GO" id="GO:0004252">
    <property type="term" value="F:serine-type endopeptidase activity"/>
    <property type="evidence" value="ECO:0007669"/>
    <property type="project" value="UniProtKB-EC"/>
</dbReference>
<keyword evidence="3" id="KW-1015">Disulfide bond</keyword>
<evidence type="ECO:0000256" key="1">
    <source>
        <dbReference type="ARBA" id="ARBA00004239"/>
    </source>
</evidence>
<protein>
    <recommendedName>
        <fullName evidence="5">trypsin</fullName>
        <ecNumber evidence="5">3.4.21.4</ecNumber>
    </recommendedName>
</protein>
<dbReference type="GO" id="GO:0005576">
    <property type="term" value="C:extracellular region"/>
    <property type="evidence" value="ECO:0007669"/>
    <property type="project" value="UniProtKB-SubCell"/>
</dbReference>
<dbReference type="Pfam" id="PF00089">
    <property type="entry name" value="Trypsin"/>
    <property type="match status" value="1"/>
</dbReference>
<dbReference type="Gene3D" id="2.40.10.10">
    <property type="entry name" value="Trypsin-like serine proteases"/>
    <property type="match status" value="1"/>
</dbReference>
<dbReference type="InterPro" id="IPR001254">
    <property type="entry name" value="Trypsin_dom"/>
</dbReference>
<dbReference type="InterPro" id="IPR018114">
    <property type="entry name" value="TRYPSIN_HIS"/>
</dbReference>
<evidence type="ECO:0000259" key="6">
    <source>
        <dbReference type="PROSITE" id="PS50240"/>
    </source>
</evidence>
<name>A0A6J2W853_CHACN</name>
<dbReference type="InParanoid" id="A0A6J2W853"/>
<dbReference type="OrthoDB" id="6755574at2759"/>
<feature type="domain" description="Peptidase S1" evidence="6">
    <location>
        <begin position="1"/>
        <end position="170"/>
    </location>
</feature>